<evidence type="ECO:0000256" key="4">
    <source>
        <dbReference type="ARBA" id="ARBA00023136"/>
    </source>
</evidence>
<organism evidence="6 7">
    <name type="scientific">Tritrichomonas foetus</name>
    <dbReference type="NCBI Taxonomy" id="1144522"/>
    <lineage>
        <taxon>Eukaryota</taxon>
        <taxon>Metamonada</taxon>
        <taxon>Parabasalia</taxon>
        <taxon>Tritrichomonadida</taxon>
        <taxon>Tritrichomonadidae</taxon>
        <taxon>Tritrichomonas</taxon>
    </lineage>
</organism>
<accession>A0A1J4KCM3</accession>
<reference evidence="6" key="1">
    <citation type="submission" date="2016-10" db="EMBL/GenBank/DDBJ databases">
        <authorList>
            <person name="Benchimol M."/>
            <person name="Almeida L.G."/>
            <person name="Vasconcelos A.T."/>
            <person name="Perreira-Neves A."/>
            <person name="Rosa I.A."/>
            <person name="Tasca T."/>
            <person name="Bogo M.R."/>
            <person name="de Souza W."/>
        </authorList>
    </citation>
    <scope>NUCLEOTIDE SEQUENCE [LARGE SCALE GENOMIC DNA]</scope>
    <source>
        <strain evidence="6">K</strain>
    </source>
</reference>
<protein>
    <recommendedName>
        <fullName evidence="8">Tetraspanin family protein</fullName>
    </recommendedName>
</protein>
<evidence type="ECO:0000256" key="1">
    <source>
        <dbReference type="ARBA" id="ARBA00004141"/>
    </source>
</evidence>
<keyword evidence="2 5" id="KW-0812">Transmembrane</keyword>
<dbReference type="RefSeq" id="XP_068361824.1">
    <property type="nucleotide sequence ID" value="XM_068492082.1"/>
</dbReference>
<evidence type="ECO:0000313" key="6">
    <source>
        <dbReference type="EMBL" id="OHT08688.1"/>
    </source>
</evidence>
<keyword evidence="3 5" id="KW-1133">Transmembrane helix</keyword>
<dbReference type="InterPro" id="IPR018499">
    <property type="entry name" value="Tetraspanin/Peripherin"/>
</dbReference>
<feature type="transmembrane region" description="Helical" evidence="5">
    <location>
        <begin position="12"/>
        <end position="33"/>
    </location>
</feature>
<evidence type="ECO:0000256" key="3">
    <source>
        <dbReference type="ARBA" id="ARBA00022989"/>
    </source>
</evidence>
<comment type="subcellular location">
    <subcellularLocation>
        <location evidence="1">Membrane</location>
        <topology evidence="1">Multi-pass membrane protein</topology>
    </subcellularLocation>
</comment>
<keyword evidence="7" id="KW-1185">Reference proteome</keyword>
<dbReference type="Pfam" id="PF00335">
    <property type="entry name" value="Tetraspanin"/>
    <property type="match status" value="1"/>
</dbReference>
<name>A0A1J4KCM3_9EUKA</name>
<dbReference type="AlphaFoldDB" id="A0A1J4KCM3"/>
<gene>
    <name evidence="6" type="ORF">TRFO_04750</name>
</gene>
<proteinExistence type="predicted"/>
<dbReference type="GO" id="GO:0016020">
    <property type="term" value="C:membrane"/>
    <property type="evidence" value="ECO:0007669"/>
    <property type="project" value="UniProtKB-SubCell"/>
</dbReference>
<evidence type="ECO:0000313" key="7">
    <source>
        <dbReference type="Proteomes" id="UP000179807"/>
    </source>
</evidence>
<feature type="transmembrane region" description="Helical" evidence="5">
    <location>
        <begin position="164"/>
        <end position="187"/>
    </location>
</feature>
<evidence type="ECO:0000256" key="5">
    <source>
        <dbReference type="SAM" id="Phobius"/>
    </source>
</evidence>
<dbReference type="VEuPathDB" id="TrichDB:TRFO_04750"/>
<feature type="transmembrane region" description="Helical" evidence="5">
    <location>
        <begin position="77"/>
        <end position="99"/>
    </location>
</feature>
<feature type="transmembrane region" description="Helical" evidence="5">
    <location>
        <begin position="45"/>
        <end position="65"/>
    </location>
</feature>
<dbReference type="Proteomes" id="UP000179807">
    <property type="component" value="Unassembled WGS sequence"/>
</dbReference>
<evidence type="ECO:0000256" key="2">
    <source>
        <dbReference type="ARBA" id="ARBA00022692"/>
    </source>
</evidence>
<keyword evidence="4 5" id="KW-0472">Membrane</keyword>
<comment type="caution">
    <text evidence="6">The sequence shown here is derived from an EMBL/GenBank/DDBJ whole genome shotgun (WGS) entry which is preliminary data.</text>
</comment>
<dbReference type="GeneID" id="94826786"/>
<dbReference type="EMBL" id="MLAK01000660">
    <property type="protein sequence ID" value="OHT08688.1"/>
    <property type="molecule type" value="Genomic_DNA"/>
</dbReference>
<evidence type="ECO:0008006" key="8">
    <source>
        <dbReference type="Google" id="ProtNLM"/>
    </source>
</evidence>
<sequence>MASCKKCCTGTCFTILTIFTIGLTLGIFIFATIVYSKIRTVNDTIFIVIIIALCVTALVFIFGIYSSCCGNKCTKGILTFIYLIYALVLAALGISLLIFKNKLPGYFREAYDSGKFSKEDIATLEETFNCQFPESENGTSLLLNDTDTNQTDCFEMFESYVKDYGLWLGIALIILFVILFIGVVLACRLACKKDEESTGTHPVKEQVSTPLTYGW</sequence>